<accession>A0A392R6X4</accession>
<proteinExistence type="predicted"/>
<evidence type="ECO:0000313" key="1">
    <source>
        <dbReference type="EMBL" id="MCI31616.1"/>
    </source>
</evidence>
<organism evidence="1 2">
    <name type="scientific">Trifolium medium</name>
    <dbReference type="NCBI Taxonomy" id="97028"/>
    <lineage>
        <taxon>Eukaryota</taxon>
        <taxon>Viridiplantae</taxon>
        <taxon>Streptophyta</taxon>
        <taxon>Embryophyta</taxon>
        <taxon>Tracheophyta</taxon>
        <taxon>Spermatophyta</taxon>
        <taxon>Magnoliopsida</taxon>
        <taxon>eudicotyledons</taxon>
        <taxon>Gunneridae</taxon>
        <taxon>Pentapetalae</taxon>
        <taxon>rosids</taxon>
        <taxon>fabids</taxon>
        <taxon>Fabales</taxon>
        <taxon>Fabaceae</taxon>
        <taxon>Papilionoideae</taxon>
        <taxon>50 kb inversion clade</taxon>
        <taxon>NPAAA clade</taxon>
        <taxon>Hologalegina</taxon>
        <taxon>IRL clade</taxon>
        <taxon>Trifolieae</taxon>
        <taxon>Trifolium</taxon>
    </lineage>
</organism>
<reference evidence="1 2" key="1">
    <citation type="journal article" date="2018" name="Front. Plant Sci.">
        <title>Red Clover (Trifolium pratense) and Zigzag Clover (T. medium) - A Picture of Genomic Similarities and Differences.</title>
        <authorList>
            <person name="Dluhosova J."/>
            <person name="Istvanek J."/>
            <person name="Nedelnik J."/>
            <person name="Repkova J."/>
        </authorList>
    </citation>
    <scope>NUCLEOTIDE SEQUENCE [LARGE SCALE GENOMIC DNA]</scope>
    <source>
        <strain evidence="2">cv. 10/8</strain>
        <tissue evidence="1">Leaf</tissue>
    </source>
</reference>
<protein>
    <submittedName>
        <fullName evidence="1">Uncharacterized protein</fullName>
    </submittedName>
</protein>
<feature type="non-terminal residue" evidence="1">
    <location>
        <position position="1"/>
    </location>
</feature>
<evidence type="ECO:0000313" key="2">
    <source>
        <dbReference type="Proteomes" id="UP000265520"/>
    </source>
</evidence>
<dbReference type="Proteomes" id="UP000265520">
    <property type="component" value="Unassembled WGS sequence"/>
</dbReference>
<name>A0A392R6X4_9FABA</name>
<sequence>RASAVAGSTIPLVFQVAAAKICPSASRLCYCLAYVDCPIATVLQ</sequence>
<comment type="caution">
    <text evidence="1">The sequence shown here is derived from an EMBL/GenBank/DDBJ whole genome shotgun (WGS) entry which is preliminary data.</text>
</comment>
<keyword evidence="2" id="KW-1185">Reference proteome</keyword>
<dbReference type="AlphaFoldDB" id="A0A392R6X4"/>
<dbReference type="EMBL" id="LXQA010188509">
    <property type="protein sequence ID" value="MCI31616.1"/>
    <property type="molecule type" value="Genomic_DNA"/>
</dbReference>